<feature type="transmembrane region" description="Helical" evidence="2">
    <location>
        <begin position="14"/>
        <end position="35"/>
    </location>
</feature>
<organism evidence="3 4">
    <name type="scientific">Candidatus Fervidibacter japonicus</name>
    <dbReference type="NCBI Taxonomy" id="2035412"/>
    <lineage>
        <taxon>Bacteria</taxon>
        <taxon>Candidatus Fervidibacterota</taxon>
        <taxon>Candidatus Fervidibacter</taxon>
    </lineage>
</organism>
<keyword evidence="2" id="KW-0472">Membrane</keyword>
<evidence type="ECO:0000256" key="2">
    <source>
        <dbReference type="SAM" id="Phobius"/>
    </source>
</evidence>
<accession>A0A2H5XF05</accession>
<feature type="compositionally biased region" description="Pro residues" evidence="1">
    <location>
        <begin position="90"/>
        <end position="101"/>
    </location>
</feature>
<feature type="compositionally biased region" description="Low complexity" evidence="1">
    <location>
        <begin position="47"/>
        <end position="56"/>
    </location>
</feature>
<sequence>MMQQWQQMSNQQKALTIGLIAVIVLALAFVIWWLVSSNRPPTPATAPTPSGVATAPQMGAPSPSGVPAGTPPEFVAPELAGIPGAVPTQPTTPTPPAPTGPQPGKLTRPPEPGRGDPFAALPAPQPSRTVLPVVVPAVPPASAGTTYAQEPALTREEPLSRLPMLSLQQVPTVNFGSYLAPTVAARPSPTADASGWRMAGFMMSGQRVSAIVELPTGRTRVVQPGSTVEVNGVTYTVTKVEPDRVTLRSGAGEEIVVPRRSTPPAPVGGSPVPYGPSAPYGGYGGYGGE</sequence>
<evidence type="ECO:0000313" key="3">
    <source>
        <dbReference type="EMBL" id="GBC99760.1"/>
    </source>
</evidence>
<keyword evidence="2" id="KW-1133">Transmembrane helix</keyword>
<name>A0A2H5XF05_9BACT</name>
<dbReference type="AlphaFoldDB" id="A0A2H5XF05"/>
<reference evidence="4" key="1">
    <citation type="submission" date="2017-09" db="EMBL/GenBank/DDBJ databases">
        <title>Metaegenomics of thermophilic ammonia-oxidizing enrichment culture.</title>
        <authorList>
            <person name="Kato S."/>
            <person name="Suzuki K."/>
        </authorList>
    </citation>
    <scope>NUCLEOTIDE SEQUENCE [LARGE SCALE GENOMIC DNA]</scope>
</reference>
<keyword evidence="2" id="KW-0812">Transmembrane</keyword>
<dbReference type="EMBL" id="BEHT01000037">
    <property type="protein sequence ID" value="GBC99760.1"/>
    <property type="molecule type" value="Genomic_DNA"/>
</dbReference>
<evidence type="ECO:0000256" key="1">
    <source>
        <dbReference type="SAM" id="MobiDB-lite"/>
    </source>
</evidence>
<comment type="caution">
    <text evidence="3">The sequence shown here is derived from an EMBL/GenBank/DDBJ whole genome shotgun (WGS) entry which is preliminary data.</text>
</comment>
<protein>
    <submittedName>
        <fullName evidence="3">Uncharacterized protein</fullName>
    </submittedName>
</protein>
<feature type="compositionally biased region" description="Low complexity" evidence="1">
    <location>
        <begin position="267"/>
        <end position="280"/>
    </location>
</feature>
<feature type="region of interest" description="Disordered" evidence="1">
    <location>
        <begin position="41"/>
        <end position="123"/>
    </location>
</feature>
<proteinExistence type="predicted"/>
<gene>
    <name evidence="3" type="ORF">HRbin17_02291</name>
</gene>
<evidence type="ECO:0000313" key="4">
    <source>
        <dbReference type="Proteomes" id="UP000236173"/>
    </source>
</evidence>
<feature type="region of interest" description="Disordered" evidence="1">
    <location>
        <begin position="258"/>
        <end position="289"/>
    </location>
</feature>
<dbReference type="Proteomes" id="UP000236173">
    <property type="component" value="Unassembled WGS sequence"/>
</dbReference>